<evidence type="ECO:0000256" key="5">
    <source>
        <dbReference type="ARBA" id="ARBA00022679"/>
    </source>
</evidence>
<evidence type="ECO:0000256" key="2">
    <source>
        <dbReference type="ARBA" id="ARBA00022448"/>
    </source>
</evidence>
<evidence type="ECO:0000256" key="6">
    <source>
        <dbReference type="ARBA" id="ARBA00022683"/>
    </source>
</evidence>
<protein>
    <recommendedName>
        <fullName evidence="9">Ascorbate-specific PTS system EIIA component</fullName>
    </recommendedName>
    <alternativeName>
        <fullName evidence="10">Ascorbate-specific phosphotransferase enzyme IIA component</fullName>
    </alternativeName>
</protein>
<evidence type="ECO:0000256" key="7">
    <source>
        <dbReference type="ARBA" id="ARBA00022777"/>
    </source>
</evidence>
<dbReference type="InterPro" id="IPR016152">
    <property type="entry name" value="PTrfase/Anion_transptr"/>
</dbReference>
<evidence type="ECO:0000313" key="13">
    <source>
        <dbReference type="Proteomes" id="UP000287969"/>
    </source>
</evidence>
<evidence type="ECO:0000256" key="4">
    <source>
        <dbReference type="ARBA" id="ARBA00022553"/>
    </source>
</evidence>
<dbReference type="InterPro" id="IPR002178">
    <property type="entry name" value="PTS_EIIA_type-2_dom"/>
</dbReference>
<keyword evidence="5" id="KW-0808">Transferase</keyword>
<keyword evidence="12" id="KW-0762">Sugar transport</keyword>
<proteinExistence type="predicted"/>
<dbReference type="PANTHER" id="PTHR36203">
    <property type="entry name" value="ASCORBATE-SPECIFIC PTS SYSTEM EIIA COMPONENT"/>
    <property type="match status" value="1"/>
</dbReference>
<keyword evidence="4" id="KW-0597">Phosphoprotein</keyword>
<keyword evidence="13" id="KW-1185">Reference proteome</keyword>
<evidence type="ECO:0000313" key="12">
    <source>
        <dbReference type="EMBL" id="QAT63235.1"/>
    </source>
</evidence>
<dbReference type="GO" id="GO:0009401">
    <property type="term" value="P:phosphoenolpyruvate-dependent sugar phosphotransferase system"/>
    <property type="evidence" value="ECO:0007669"/>
    <property type="project" value="UniProtKB-KW"/>
</dbReference>
<reference evidence="13" key="1">
    <citation type="submission" date="2019-01" db="EMBL/GenBank/DDBJ databases">
        <title>Draft genomes of a novel of Sporanaerobacter strains.</title>
        <authorList>
            <person name="Ma S."/>
        </authorList>
    </citation>
    <scope>NUCLEOTIDE SEQUENCE [LARGE SCALE GENOMIC DNA]</scope>
    <source>
        <strain evidence="13">NJN-17</strain>
    </source>
</reference>
<dbReference type="GO" id="GO:0016301">
    <property type="term" value="F:kinase activity"/>
    <property type="evidence" value="ECO:0007669"/>
    <property type="project" value="UniProtKB-KW"/>
</dbReference>
<keyword evidence="2" id="KW-0813">Transport</keyword>
<dbReference type="Proteomes" id="UP000287969">
    <property type="component" value="Chromosome"/>
</dbReference>
<dbReference type="PANTHER" id="PTHR36203:SF1">
    <property type="entry name" value="ASCORBATE-SPECIFIC PTS SYSTEM EIIA COMPONENT"/>
    <property type="match status" value="1"/>
</dbReference>
<dbReference type="PROSITE" id="PS51094">
    <property type="entry name" value="PTS_EIIA_TYPE_2"/>
    <property type="match status" value="1"/>
</dbReference>
<dbReference type="RefSeq" id="WP_128753380.1">
    <property type="nucleotide sequence ID" value="NZ_CP035282.1"/>
</dbReference>
<feature type="domain" description="PTS EIIA type-2" evidence="11">
    <location>
        <begin position="3"/>
        <end position="144"/>
    </location>
</feature>
<keyword evidence="6" id="KW-0598">Phosphotransferase system</keyword>
<evidence type="ECO:0000256" key="8">
    <source>
        <dbReference type="ARBA" id="ARBA00037387"/>
    </source>
</evidence>
<evidence type="ECO:0000256" key="10">
    <source>
        <dbReference type="ARBA" id="ARBA00042072"/>
    </source>
</evidence>
<dbReference type="GO" id="GO:0005737">
    <property type="term" value="C:cytoplasm"/>
    <property type="evidence" value="ECO:0007669"/>
    <property type="project" value="UniProtKB-SubCell"/>
</dbReference>
<dbReference type="SUPFAM" id="SSF55804">
    <property type="entry name" value="Phoshotransferase/anion transport protein"/>
    <property type="match status" value="1"/>
</dbReference>
<dbReference type="OrthoDB" id="369398at2"/>
<keyword evidence="7" id="KW-0418">Kinase</keyword>
<organism evidence="12 13">
    <name type="scientific">Acidilutibacter cellobiosedens</name>
    <dbReference type="NCBI Taxonomy" id="2507161"/>
    <lineage>
        <taxon>Bacteria</taxon>
        <taxon>Bacillati</taxon>
        <taxon>Bacillota</taxon>
        <taxon>Tissierellia</taxon>
        <taxon>Tissierellales</taxon>
        <taxon>Acidilutibacteraceae</taxon>
        <taxon>Acidilutibacter</taxon>
    </lineage>
</organism>
<dbReference type="InterPro" id="IPR051351">
    <property type="entry name" value="Ascorbate-PTS_EIIA_comp"/>
</dbReference>
<evidence type="ECO:0000256" key="3">
    <source>
        <dbReference type="ARBA" id="ARBA00022490"/>
    </source>
</evidence>
<keyword evidence="3" id="KW-0963">Cytoplasm</keyword>
<gene>
    <name evidence="12" type="ORF">EQM13_17530</name>
</gene>
<dbReference type="AlphaFoldDB" id="A0A410QH30"/>
<evidence type="ECO:0000259" key="11">
    <source>
        <dbReference type="PROSITE" id="PS51094"/>
    </source>
</evidence>
<evidence type="ECO:0000256" key="1">
    <source>
        <dbReference type="ARBA" id="ARBA00004496"/>
    </source>
</evidence>
<name>A0A410QH30_9FIRM</name>
<dbReference type="KEGG" id="spoa:EQM13_17530"/>
<evidence type="ECO:0000256" key="9">
    <source>
        <dbReference type="ARBA" id="ARBA00041175"/>
    </source>
</evidence>
<dbReference type="Gene3D" id="3.40.930.10">
    <property type="entry name" value="Mannitol-specific EII, Chain A"/>
    <property type="match status" value="1"/>
</dbReference>
<comment type="subcellular location">
    <subcellularLocation>
        <location evidence="1">Cytoplasm</location>
    </subcellularLocation>
</comment>
<comment type="function">
    <text evidence="8">The phosphoenolpyruvate-dependent sugar phosphotransferase system (sugar PTS), a major carbohydrate active transport system, catalyzes the phosphorylation of incoming sugar substrates concomitantly with their translocation across the cell membrane. The enzyme II UlaABC PTS system is involved in ascorbate transport.</text>
</comment>
<accession>A0A410QH30</accession>
<sequence>MKEVISINNIKVNVNVKDWREAIEAAGNILLQNGNIKKKYIDDMVKAVVSMGPYMVITPGFALAHAKPSSDVLENSVSLITLKNPVKFGSINDPVNVVLCIACVDNISHINVLKAVAEKLMIEEMIAKIALCQSVEEVYSLING</sequence>
<dbReference type="Pfam" id="PF00359">
    <property type="entry name" value="PTS_EIIA_2"/>
    <property type="match status" value="1"/>
</dbReference>
<dbReference type="EMBL" id="CP035282">
    <property type="protein sequence ID" value="QAT63235.1"/>
    <property type="molecule type" value="Genomic_DNA"/>
</dbReference>